<organism evidence="2 3">
    <name type="scientific">Planococcus dechangensis</name>
    <dbReference type="NCBI Taxonomy" id="1176255"/>
    <lineage>
        <taxon>Bacteria</taxon>
        <taxon>Bacillati</taxon>
        <taxon>Bacillota</taxon>
        <taxon>Bacilli</taxon>
        <taxon>Bacillales</taxon>
        <taxon>Caryophanaceae</taxon>
        <taxon>Planococcus</taxon>
    </lineage>
</organism>
<dbReference type="Proteomes" id="UP001595932">
    <property type="component" value="Unassembled WGS sequence"/>
</dbReference>
<dbReference type="RefSeq" id="WP_377278176.1">
    <property type="nucleotide sequence ID" value="NZ_JBHSGL010000005.1"/>
</dbReference>
<keyword evidence="1" id="KW-0812">Transmembrane</keyword>
<sequence>MIKKLVNLFFEDDSQTSNEGHHGYFLVFVVWGAILFINGIFEYFTERALIESSFSILMIGLVVYFAAETFAKKSTKGDR</sequence>
<proteinExistence type="predicted"/>
<reference evidence="3" key="1">
    <citation type="journal article" date="2019" name="Int. J. Syst. Evol. Microbiol.">
        <title>The Global Catalogue of Microorganisms (GCM) 10K type strain sequencing project: providing services to taxonomists for standard genome sequencing and annotation.</title>
        <authorList>
            <consortium name="The Broad Institute Genomics Platform"/>
            <consortium name="The Broad Institute Genome Sequencing Center for Infectious Disease"/>
            <person name="Wu L."/>
            <person name="Ma J."/>
        </authorList>
    </citation>
    <scope>NUCLEOTIDE SEQUENCE [LARGE SCALE GENOMIC DNA]</scope>
    <source>
        <strain evidence="3">CGMCC 1.12151</strain>
    </source>
</reference>
<feature type="transmembrane region" description="Helical" evidence="1">
    <location>
        <begin position="21"/>
        <end position="41"/>
    </location>
</feature>
<comment type="caution">
    <text evidence="2">The sequence shown here is derived from an EMBL/GenBank/DDBJ whole genome shotgun (WGS) entry which is preliminary data.</text>
</comment>
<keyword evidence="3" id="KW-1185">Reference proteome</keyword>
<evidence type="ECO:0000256" key="1">
    <source>
        <dbReference type="SAM" id="Phobius"/>
    </source>
</evidence>
<evidence type="ECO:0000313" key="3">
    <source>
        <dbReference type="Proteomes" id="UP001595932"/>
    </source>
</evidence>
<keyword evidence="1" id="KW-1133">Transmembrane helix</keyword>
<protein>
    <submittedName>
        <fullName evidence="2">Uncharacterized protein</fullName>
    </submittedName>
</protein>
<evidence type="ECO:0000313" key="2">
    <source>
        <dbReference type="EMBL" id="MFC4712765.1"/>
    </source>
</evidence>
<keyword evidence="1" id="KW-0472">Membrane</keyword>
<feature type="transmembrane region" description="Helical" evidence="1">
    <location>
        <begin position="53"/>
        <end position="71"/>
    </location>
</feature>
<accession>A0ABV9MB10</accession>
<dbReference type="EMBL" id="JBHSGL010000005">
    <property type="protein sequence ID" value="MFC4712765.1"/>
    <property type="molecule type" value="Genomic_DNA"/>
</dbReference>
<name>A0ABV9MB10_9BACL</name>
<gene>
    <name evidence="2" type="ORF">ACFO5U_07845</name>
</gene>